<dbReference type="CDD" id="cd00267">
    <property type="entry name" value="ABC_ATPase"/>
    <property type="match status" value="1"/>
</dbReference>
<keyword evidence="1" id="KW-0175">Coiled coil</keyword>
<proteinExistence type="predicted"/>
<dbReference type="GO" id="GO:0006302">
    <property type="term" value="P:double-strand break repair"/>
    <property type="evidence" value="ECO:0007669"/>
    <property type="project" value="InterPro"/>
</dbReference>
<comment type="caution">
    <text evidence="4">The sequence shown here is derived from an EMBL/GenBank/DDBJ whole genome shotgun (WGS) entry which is preliminary data.</text>
</comment>
<feature type="coiled-coil region" evidence="1">
    <location>
        <begin position="787"/>
        <end position="973"/>
    </location>
</feature>
<dbReference type="SUPFAM" id="SSF56300">
    <property type="entry name" value="Metallo-dependent phosphatases"/>
    <property type="match status" value="1"/>
</dbReference>
<dbReference type="Pfam" id="PF00149">
    <property type="entry name" value="Metallophos"/>
    <property type="match status" value="1"/>
</dbReference>
<sequence length="1183" mass="137127">MTFLLNFKIKSHDKTDEKIHQCNKIIYPQQQQQQQNHNQNHINYNCTTKINEDNCYEKKYKSNDLSNSKQLNSSLKISNSKNIIQNKQKKLLEQKKKNELKRNYSNSNNNKEYWKRLLFTDLHVSSKSLDRTIDVLKKVRELSCLESINNIDSNKGPTPVIFLGDFWHQRNILHVRHIDRLLKEFEEWKKCSIETIFIPGNHDQVSIDGSVHGIQMFSLFPNFKVATDPIIDYRNGFAYLPWREQKEEQKQLFTNLSTIQPNQETSIHNKWTVFAHAEIKGAISNGGYKSNGKFQIEDLNIINNDGIGNKDNNNNNNSIRSCYLGHYHKRQQISNNFWYIGSPYQQNFGEMNDPHGVAFVDSDGIKPRFVDFNDLPRHHKLYFPFDLKETLELIKSKDIVEVKSTLDNMKSKEYIDSINSLPPFIDLRRVMINENSKKSKDNEKFNIINNTTTTTTNTTTTPIRFKLEDFLENYINQQVERNDLIEEAQLKKKLLYLGKEILSMVNEPTIVPMGRKVKIQKISVKDFCGLGGELELNLLAGTDNEKQLETINRMIMIRGEMGSGKSTIFEALVWCLYGNTSPKKQSSSSSSIKGDEVINDQSKQTIVKVELLIDDCKPIEIIRSKNRKLGSKIVINGLDDNIKQGVLDQQSLINNIIGLDYDCFRMSIYLGQGSISNFVTDTDKRKKELLSRIFSLGTCIPAAKLSKDLRKKKKSELDDLEKIISNEKSSLTTWSSIDFQKQLSDWSNQKSNNLLVLNQQLEKDLNSFNSFNNLIKDNNHNNDNNKLKNTKEKINEIYKLIKSLENEKDSIQRDSIRQSIQFNEKSTGCKYEIKQIQFEIKNLKDTINHLNQHLIENKCNQCGQTLKSDENNENTKQSIRDNIENSKIKVDQLENEIKELENKYSNSKLENDSLKKSYDEKKSNIQLELIDKQSELQSLNKQIEDYSKIEINLNYLKESINDRKRQIQQVEESLNPFDEKIKERQHNIEKLLKSIEINESLFKDIQSQLLNYQFWENGFNASGLPLMVLLNVIEQVETYANQFLSVLSKGRLFTKLSIDNQEELSLEIFELSSKDGGTLVPRSFYQLSGGQRRCVELSYSPFALSEVVYNHSGSRVTTIIIDELTNHLDSSVKPIICDLLRNLQEKDSVIVIDHDISVQSEFDQVFNLEKSFDSKKLKLNLIQ</sequence>
<dbReference type="InterPro" id="IPR004843">
    <property type="entry name" value="Calcineurin-like_PHP"/>
</dbReference>
<evidence type="ECO:0000313" key="4">
    <source>
        <dbReference type="EMBL" id="KAK5577453.1"/>
    </source>
</evidence>
<dbReference type="Gene3D" id="1.10.287.510">
    <property type="entry name" value="Helix hairpin bin"/>
    <property type="match status" value="1"/>
</dbReference>
<dbReference type="Gene3D" id="3.40.50.300">
    <property type="entry name" value="P-loop containing nucleotide triphosphate hydrolases"/>
    <property type="match status" value="2"/>
</dbReference>
<reference evidence="4 5" key="1">
    <citation type="submission" date="2023-11" db="EMBL/GenBank/DDBJ databases">
        <title>Dfirmibasis_genome.</title>
        <authorList>
            <person name="Edelbroek B."/>
            <person name="Kjellin J."/>
            <person name="Jerlstrom-Hultqvist J."/>
            <person name="Soderbom F."/>
        </authorList>
    </citation>
    <scope>NUCLEOTIDE SEQUENCE [LARGE SCALE GENOMIC DNA]</scope>
    <source>
        <strain evidence="4 5">TNS-C-14</strain>
    </source>
</reference>
<dbReference type="AlphaFoldDB" id="A0AAN7TXD0"/>
<dbReference type="PANTHER" id="PTHR32114:SF2">
    <property type="entry name" value="ABC TRANSPORTER ABCH.3"/>
    <property type="match status" value="1"/>
</dbReference>
<gene>
    <name evidence="4" type="ORF">RB653_002394</name>
</gene>
<feature type="domain" description="Calcineurin-like phosphoesterase" evidence="2">
    <location>
        <begin position="117"/>
        <end position="248"/>
    </location>
</feature>
<dbReference type="InterPro" id="IPR038729">
    <property type="entry name" value="Rad50/SbcC_AAA"/>
</dbReference>
<accession>A0AAN7TXD0</accession>
<evidence type="ECO:0000256" key="1">
    <source>
        <dbReference type="SAM" id="Coils"/>
    </source>
</evidence>
<dbReference type="PANTHER" id="PTHR32114">
    <property type="entry name" value="ABC TRANSPORTER ABCH.3"/>
    <property type="match status" value="1"/>
</dbReference>
<evidence type="ECO:0000259" key="3">
    <source>
        <dbReference type="Pfam" id="PF13476"/>
    </source>
</evidence>
<evidence type="ECO:0000259" key="2">
    <source>
        <dbReference type="Pfam" id="PF00149"/>
    </source>
</evidence>
<dbReference type="Gene3D" id="3.60.21.10">
    <property type="match status" value="1"/>
</dbReference>
<evidence type="ECO:0000313" key="5">
    <source>
        <dbReference type="Proteomes" id="UP001344447"/>
    </source>
</evidence>
<keyword evidence="5" id="KW-1185">Reference proteome</keyword>
<dbReference type="SUPFAM" id="SSF52540">
    <property type="entry name" value="P-loop containing nucleoside triphosphate hydrolases"/>
    <property type="match status" value="1"/>
</dbReference>
<dbReference type="EMBL" id="JAVFKY010000004">
    <property type="protein sequence ID" value="KAK5577453.1"/>
    <property type="molecule type" value="Genomic_DNA"/>
</dbReference>
<dbReference type="InterPro" id="IPR027417">
    <property type="entry name" value="P-loop_NTPase"/>
</dbReference>
<name>A0AAN7TXD0_9MYCE</name>
<dbReference type="Pfam" id="PF13476">
    <property type="entry name" value="AAA_23"/>
    <property type="match status" value="1"/>
</dbReference>
<dbReference type="CDD" id="cd00838">
    <property type="entry name" value="MPP_superfamily"/>
    <property type="match status" value="1"/>
</dbReference>
<dbReference type="GO" id="GO:0016887">
    <property type="term" value="F:ATP hydrolysis activity"/>
    <property type="evidence" value="ECO:0007669"/>
    <property type="project" value="InterPro"/>
</dbReference>
<protein>
    <submittedName>
        <fullName evidence="4">Uncharacterized protein</fullName>
    </submittedName>
</protein>
<dbReference type="InterPro" id="IPR029052">
    <property type="entry name" value="Metallo-depent_PP-like"/>
</dbReference>
<feature type="domain" description="Rad50/SbcC-type AAA" evidence="3">
    <location>
        <begin position="553"/>
        <end position="801"/>
    </location>
</feature>
<organism evidence="4 5">
    <name type="scientific">Dictyostelium firmibasis</name>
    <dbReference type="NCBI Taxonomy" id="79012"/>
    <lineage>
        <taxon>Eukaryota</taxon>
        <taxon>Amoebozoa</taxon>
        <taxon>Evosea</taxon>
        <taxon>Eumycetozoa</taxon>
        <taxon>Dictyostelia</taxon>
        <taxon>Dictyosteliales</taxon>
        <taxon>Dictyosteliaceae</taxon>
        <taxon>Dictyostelium</taxon>
    </lineage>
</organism>
<dbReference type="Proteomes" id="UP001344447">
    <property type="component" value="Unassembled WGS sequence"/>
</dbReference>